<organism evidence="7 8">
    <name type="scientific">Corynebacterium auriscanis</name>
    <dbReference type="NCBI Taxonomy" id="99807"/>
    <lineage>
        <taxon>Bacteria</taxon>
        <taxon>Bacillati</taxon>
        <taxon>Actinomycetota</taxon>
        <taxon>Actinomycetes</taxon>
        <taxon>Mycobacteriales</taxon>
        <taxon>Corynebacteriaceae</taxon>
        <taxon>Corynebacterium</taxon>
    </lineage>
</organism>
<dbReference type="GO" id="GO:0008902">
    <property type="term" value="F:hydroxymethylpyrimidine kinase activity"/>
    <property type="evidence" value="ECO:0007669"/>
    <property type="project" value="UniProtKB-EC"/>
</dbReference>
<comment type="catalytic activity">
    <reaction evidence="2">
        <text>4-amino-2-methyl-5-(phosphooxymethyl)pyrimidine + ATP = 4-amino-2-methyl-5-(diphosphooxymethyl)pyrimidine + ADP</text>
        <dbReference type="Rhea" id="RHEA:19893"/>
        <dbReference type="ChEBI" id="CHEBI:30616"/>
        <dbReference type="ChEBI" id="CHEBI:57841"/>
        <dbReference type="ChEBI" id="CHEBI:58354"/>
        <dbReference type="ChEBI" id="CHEBI:456216"/>
        <dbReference type="EC" id="2.7.4.7"/>
    </reaction>
</comment>
<protein>
    <submittedName>
        <fullName evidence="7">Phosphomethylpyrimidine kinase</fullName>
    </submittedName>
</protein>
<dbReference type="PANTHER" id="PTHR20858">
    <property type="entry name" value="PHOSPHOMETHYLPYRIMIDINE KINASE"/>
    <property type="match status" value="1"/>
</dbReference>
<evidence type="ECO:0000313" key="8">
    <source>
        <dbReference type="Proteomes" id="UP000030145"/>
    </source>
</evidence>
<dbReference type="SUPFAM" id="SSF53613">
    <property type="entry name" value="Ribokinase-like"/>
    <property type="match status" value="1"/>
</dbReference>
<keyword evidence="8" id="KW-1185">Reference proteome</keyword>
<dbReference type="PANTHER" id="PTHR20858:SF17">
    <property type="entry name" value="HYDROXYMETHYLPYRIMIDINE_PHOSPHOMETHYLPYRIMIDINE KINASE THI20-RELATED"/>
    <property type="match status" value="1"/>
</dbReference>
<comment type="function">
    <text evidence="3">Catalyzes the phosphorylation of hydroxymethylpyrimidine phosphate (HMP-P) to HMP-PP, and of HMP to HMP-P.</text>
</comment>
<comment type="caution">
    <text evidence="7">The sequence shown here is derived from an EMBL/GenBank/DDBJ whole genome shotgun (WGS) entry which is preliminary data.</text>
</comment>
<dbReference type="InterPro" id="IPR013749">
    <property type="entry name" value="PM/HMP-P_kinase-1"/>
</dbReference>
<gene>
    <name evidence="7" type="ORF">MA47_06580</name>
</gene>
<evidence type="ECO:0000256" key="5">
    <source>
        <dbReference type="ARBA" id="ARBA00022977"/>
    </source>
</evidence>
<dbReference type="EMBL" id="JRVJ01000010">
    <property type="protein sequence ID" value="KGM18605.1"/>
    <property type="molecule type" value="Genomic_DNA"/>
</dbReference>
<dbReference type="CDD" id="cd01169">
    <property type="entry name" value="HMPP_kinase"/>
    <property type="match status" value="1"/>
</dbReference>
<dbReference type="InterPro" id="IPR004399">
    <property type="entry name" value="HMP/HMP-P_kinase_dom"/>
</dbReference>
<evidence type="ECO:0000256" key="1">
    <source>
        <dbReference type="ARBA" id="ARBA00000151"/>
    </source>
</evidence>
<keyword evidence="7" id="KW-0418">Kinase</keyword>
<evidence type="ECO:0000256" key="2">
    <source>
        <dbReference type="ARBA" id="ARBA00000565"/>
    </source>
</evidence>
<proteinExistence type="predicted"/>
<dbReference type="GO" id="GO:0005829">
    <property type="term" value="C:cytosol"/>
    <property type="evidence" value="ECO:0007669"/>
    <property type="project" value="TreeGrafter"/>
</dbReference>
<dbReference type="GO" id="GO:0009228">
    <property type="term" value="P:thiamine biosynthetic process"/>
    <property type="evidence" value="ECO:0007669"/>
    <property type="project" value="UniProtKB-KW"/>
</dbReference>
<evidence type="ECO:0000259" key="6">
    <source>
        <dbReference type="Pfam" id="PF08543"/>
    </source>
</evidence>
<feature type="domain" description="Pyridoxamine kinase/Phosphomethylpyrimidine kinase" evidence="6">
    <location>
        <begin position="20"/>
        <end position="288"/>
    </location>
</feature>
<comment type="pathway">
    <text evidence="4">Cofactor biosynthesis; thiamine diphosphate biosynthesis; 4-amino-2-methyl-5-diphosphomethylpyrimidine from 5-amino-1-(5-phospho-D-ribosyl)imidazole: step 3/3.</text>
</comment>
<dbReference type="Gene3D" id="3.40.1190.20">
    <property type="match status" value="1"/>
</dbReference>
<dbReference type="UniPathway" id="UPA00060">
    <property type="reaction ID" value="UER00138"/>
</dbReference>
<dbReference type="GO" id="GO:0009229">
    <property type="term" value="P:thiamine diphosphate biosynthetic process"/>
    <property type="evidence" value="ECO:0007669"/>
    <property type="project" value="UniProtKB-UniPathway"/>
</dbReference>
<name>A0A0A2DHE2_9CORY</name>
<dbReference type="Pfam" id="PF08543">
    <property type="entry name" value="Phos_pyr_kin"/>
    <property type="match status" value="1"/>
</dbReference>
<keyword evidence="7" id="KW-0808">Transferase</keyword>
<evidence type="ECO:0000256" key="4">
    <source>
        <dbReference type="ARBA" id="ARBA00004769"/>
    </source>
</evidence>
<dbReference type="GO" id="GO:0008972">
    <property type="term" value="F:phosphomethylpyrimidine kinase activity"/>
    <property type="evidence" value="ECO:0007669"/>
    <property type="project" value="UniProtKB-EC"/>
</dbReference>
<dbReference type="AlphaFoldDB" id="A0A0A2DHE2"/>
<dbReference type="InterPro" id="IPR029056">
    <property type="entry name" value="Ribokinase-like"/>
</dbReference>
<sequence>MNNRNYFPLAPRVLSIAGTDPSGGAGAQADLKSIFAAGGYGLSVVTSLVAQNTQGVRAVHTPGAEFLTQQLAAVFEDVDLDAVKIGMLGDLTTTEVVQNWLANHPVPVLVFDPVMIATSGDRLLAEDAEAAVRSFATSLSAYADHAVITPNIPELAILCEQTPAGSFDEAVAQAQAWSDEHGVNVIVKGGHLNGEEAGNAWVAPHRATESAGAHCATVGTSPLHIASSPRVDSPHTHGTGCSLSSALATRLGGGNSYDAALVWATQWLHGAIEKAAALRVGHGRGPVDHAYRAREKGAFEI</sequence>
<comment type="catalytic activity">
    <reaction evidence="1">
        <text>4-amino-5-hydroxymethyl-2-methylpyrimidine + ATP = 4-amino-2-methyl-5-(phosphooxymethyl)pyrimidine + ADP + H(+)</text>
        <dbReference type="Rhea" id="RHEA:23096"/>
        <dbReference type="ChEBI" id="CHEBI:15378"/>
        <dbReference type="ChEBI" id="CHEBI:16892"/>
        <dbReference type="ChEBI" id="CHEBI:30616"/>
        <dbReference type="ChEBI" id="CHEBI:58354"/>
        <dbReference type="ChEBI" id="CHEBI:456216"/>
        <dbReference type="EC" id="2.7.1.49"/>
    </reaction>
</comment>
<evidence type="ECO:0000313" key="7">
    <source>
        <dbReference type="EMBL" id="KGM18605.1"/>
    </source>
</evidence>
<dbReference type="RefSeq" id="WP_035114535.1">
    <property type="nucleotide sequence ID" value="NZ_CP047046.1"/>
</dbReference>
<dbReference type="NCBIfam" id="TIGR00097">
    <property type="entry name" value="HMP-P_kinase"/>
    <property type="match status" value="1"/>
</dbReference>
<keyword evidence="5" id="KW-0784">Thiamine biosynthesis</keyword>
<dbReference type="GeneID" id="300552138"/>
<accession>A0A0A2DHE2</accession>
<evidence type="ECO:0000256" key="3">
    <source>
        <dbReference type="ARBA" id="ARBA00003848"/>
    </source>
</evidence>
<dbReference type="Proteomes" id="UP000030145">
    <property type="component" value="Unassembled WGS sequence"/>
</dbReference>
<reference evidence="7 8" key="1">
    <citation type="submission" date="2014-10" db="EMBL/GenBank/DDBJ databases">
        <title>Whole Genome sequence of Corynebacterium auriscanis strain CIP 106629.</title>
        <authorList>
            <person name="Hassan S.S."/>
            <person name="Jamal S.B."/>
            <person name="Tiwari S."/>
            <person name="Oliveira L.D.C."/>
            <person name="Souza F."/>
            <person name="Mariano D.C."/>
            <person name="Almeida S."/>
            <person name="Dorella F."/>
            <person name="Pereira F."/>
            <person name="Carvalho A."/>
            <person name="Leal C.A."/>
            <person name="Soares S.D.C."/>
            <person name="Figueiredo H.C."/>
            <person name="Silva A."/>
            <person name="Azevedo V.A."/>
        </authorList>
    </citation>
    <scope>NUCLEOTIDE SEQUENCE [LARGE SCALE GENOMIC DNA]</scope>
    <source>
        <strain evidence="7 8">CIP 106629</strain>
    </source>
</reference>